<dbReference type="RefSeq" id="WP_208012972.1">
    <property type="nucleotide sequence ID" value="NZ_VAVZ01000133.1"/>
</dbReference>
<evidence type="ECO:0000259" key="1">
    <source>
        <dbReference type="Pfam" id="PF13701"/>
    </source>
</evidence>
<proteinExistence type="predicted"/>
<name>A0A5R9AZR4_9MICC</name>
<dbReference type="Proteomes" id="UP000310458">
    <property type="component" value="Unassembled WGS sequence"/>
</dbReference>
<dbReference type="Pfam" id="PF13701">
    <property type="entry name" value="DDE_Tnp_1_4"/>
    <property type="match status" value="1"/>
</dbReference>
<reference evidence="2 3" key="1">
    <citation type="submission" date="2019-05" db="EMBL/GenBank/DDBJ databases">
        <title>Nesterenkonia sp. GY074 isolated from the Southern Atlantic Ocean.</title>
        <authorList>
            <person name="Zhang G."/>
        </authorList>
    </citation>
    <scope>NUCLEOTIDE SEQUENCE [LARGE SCALE GENOMIC DNA]</scope>
    <source>
        <strain evidence="2 3">GY074</strain>
    </source>
</reference>
<evidence type="ECO:0000313" key="2">
    <source>
        <dbReference type="EMBL" id="TLP89043.1"/>
    </source>
</evidence>
<feature type="non-terminal residue" evidence="2">
    <location>
        <position position="1"/>
    </location>
</feature>
<evidence type="ECO:0000313" key="3">
    <source>
        <dbReference type="Proteomes" id="UP000310458"/>
    </source>
</evidence>
<keyword evidence="3" id="KW-1185">Reference proteome</keyword>
<dbReference type="InterPro" id="IPR025668">
    <property type="entry name" value="Tnp_DDE_dom"/>
</dbReference>
<protein>
    <submittedName>
        <fullName evidence="2">IS1380 family transposase</fullName>
    </submittedName>
</protein>
<dbReference type="AlphaFoldDB" id="A0A5R9AZR4"/>
<dbReference type="EMBL" id="VAVZ01000133">
    <property type="protein sequence ID" value="TLP89043.1"/>
    <property type="molecule type" value="Genomic_DNA"/>
</dbReference>
<organism evidence="2 3">
    <name type="scientific">Nesterenkonia salmonea</name>
    <dbReference type="NCBI Taxonomy" id="1804987"/>
    <lineage>
        <taxon>Bacteria</taxon>
        <taxon>Bacillati</taxon>
        <taxon>Actinomycetota</taxon>
        <taxon>Actinomycetes</taxon>
        <taxon>Micrococcales</taxon>
        <taxon>Micrococcaceae</taxon>
        <taxon>Nesterenkonia</taxon>
    </lineage>
</organism>
<gene>
    <name evidence="2" type="ORF">FEF26_15595</name>
</gene>
<feature type="non-terminal residue" evidence="2">
    <location>
        <position position="123"/>
    </location>
</feature>
<comment type="caution">
    <text evidence="2">The sequence shown here is derived from an EMBL/GenBank/DDBJ whole genome shotgun (WGS) entry which is preliminary data.</text>
</comment>
<accession>A0A5R9AZR4</accession>
<sequence length="123" mass="13324">NTAADHITVIDQAIEALPAHVRPGAERGPGVLVRSDSAGASHAFADHCRELGVEFSFGYFITQPVQKVVDQIPAQLWQAAINTDANVRDGAWVVDATDYVNISSWPTGTRLILRKERPHPGAQ</sequence>
<feature type="domain" description="Transposase DDE" evidence="1">
    <location>
        <begin position="11"/>
        <end position="123"/>
    </location>
</feature>